<dbReference type="CDD" id="cd01949">
    <property type="entry name" value="GGDEF"/>
    <property type="match status" value="1"/>
</dbReference>
<dbReference type="PROSITE" id="PS51831">
    <property type="entry name" value="HD"/>
    <property type="match status" value="1"/>
</dbReference>
<dbReference type="Gene3D" id="1.10.3210.10">
    <property type="entry name" value="Hypothetical protein af1432"/>
    <property type="match status" value="1"/>
</dbReference>
<dbReference type="Pfam" id="PF00990">
    <property type="entry name" value="GGDEF"/>
    <property type="match status" value="1"/>
</dbReference>
<feature type="transmembrane region" description="Helical" evidence="1">
    <location>
        <begin position="46"/>
        <end position="68"/>
    </location>
</feature>
<evidence type="ECO:0000259" key="2">
    <source>
        <dbReference type="PROSITE" id="PS50887"/>
    </source>
</evidence>
<dbReference type="GO" id="GO:0016787">
    <property type="term" value="F:hydrolase activity"/>
    <property type="evidence" value="ECO:0007669"/>
    <property type="project" value="UniProtKB-KW"/>
</dbReference>
<dbReference type="CDD" id="cd00077">
    <property type="entry name" value="HDc"/>
    <property type="match status" value="1"/>
</dbReference>
<keyword evidence="5" id="KW-0378">Hydrolase</keyword>
<dbReference type="PANTHER" id="PTHR43155">
    <property type="entry name" value="CYCLIC DI-GMP PHOSPHODIESTERASE PA4108-RELATED"/>
    <property type="match status" value="1"/>
</dbReference>
<protein>
    <submittedName>
        <fullName evidence="5">Diguanylate cyclase and metal dependent phosphohydrolase</fullName>
    </submittedName>
</protein>
<dbReference type="SMART" id="SM00267">
    <property type="entry name" value="GGDEF"/>
    <property type="match status" value="1"/>
</dbReference>
<reference evidence="5 6" key="1">
    <citation type="journal article" date="2010" name="Stand. Genomic Sci.">
        <title>Complete genome sequence of Acetohalobium arabaticum type strain (Z-7288).</title>
        <authorList>
            <person name="Sikorski J."/>
            <person name="Lapidus A."/>
            <person name="Chertkov O."/>
            <person name="Lucas S."/>
            <person name="Copeland A."/>
            <person name="Glavina Del Rio T."/>
            <person name="Nolan M."/>
            <person name="Tice H."/>
            <person name="Cheng J.F."/>
            <person name="Han C."/>
            <person name="Brambilla E."/>
            <person name="Pitluck S."/>
            <person name="Liolios K."/>
            <person name="Ivanova N."/>
            <person name="Mavromatis K."/>
            <person name="Mikhailova N."/>
            <person name="Pati A."/>
            <person name="Bruce D."/>
            <person name="Detter C."/>
            <person name="Tapia R."/>
            <person name="Goodwin L."/>
            <person name="Chen A."/>
            <person name="Palaniappan K."/>
            <person name="Land M."/>
            <person name="Hauser L."/>
            <person name="Chang Y.J."/>
            <person name="Jeffries C.D."/>
            <person name="Rohde M."/>
            <person name="Goker M."/>
            <person name="Spring S."/>
            <person name="Woyke T."/>
            <person name="Bristow J."/>
            <person name="Eisen J.A."/>
            <person name="Markowitz V."/>
            <person name="Hugenholtz P."/>
            <person name="Kyrpides N.C."/>
            <person name="Klenk H.P."/>
        </authorList>
    </citation>
    <scope>NUCLEOTIDE SEQUENCE [LARGE SCALE GENOMIC DNA]</scope>
    <source>
        <strain evidence="6">ATCC 49924 / DSM 5501 / Z-7288</strain>
    </source>
</reference>
<dbReference type="Proteomes" id="UP000001661">
    <property type="component" value="Chromosome"/>
</dbReference>
<keyword evidence="1" id="KW-1133">Transmembrane helix</keyword>
<dbReference type="AlphaFoldDB" id="D9QSH0"/>
<dbReference type="InterPro" id="IPR006674">
    <property type="entry name" value="HD_domain"/>
</dbReference>
<dbReference type="PROSITE" id="PS50887">
    <property type="entry name" value="GGDEF"/>
    <property type="match status" value="1"/>
</dbReference>
<accession>D9QSH0</accession>
<feature type="domain" description="GGDEF" evidence="2">
    <location>
        <begin position="216"/>
        <end position="351"/>
    </location>
</feature>
<dbReference type="Pfam" id="PF13487">
    <property type="entry name" value="HD_5"/>
    <property type="match status" value="1"/>
</dbReference>
<dbReference type="FunFam" id="3.30.70.270:FF:000001">
    <property type="entry name" value="Diguanylate cyclase domain protein"/>
    <property type="match status" value="1"/>
</dbReference>
<gene>
    <name evidence="5" type="ordered locus">Acear_1932</name>
</gene>
<sequence>MDHKNFDWQKLRQNKIKNYTIFSYVMALLLLGMIVLEFFSCSNFGVFPYLTVSIPALILITCFISKYLNNKTIISSPRKNNYFLFILFVSLITILVLKNITFDKHLLKIYYLIPIILSAINYSQSLGFFTAGYSSLNLLMLNYLLNDFSKLDFDIIIIILFFWVAWLIGGFIDLEQKVQEQLEKIAVTDNLTSLPNYANFQTTLDSWLEKAKDEQIPLSLALMDLDNFKFFNDSLGHQKGDELLKQTATLVKEQIDEDIFFARYGGDEFAFLFLGHNQETALKKIKKIKKVVQKKITIPYEDFLEEKPTFSLGVASYPDQALTKQELIDMADYALYQAKTTQKDQVEIYHKALNELADELEESERESFNSIRTLLSIINAKDKYTYAHSERIANYAKKFAKELKLSEEETKRLVYGAFLHDIGKIEVEREILMKQEKLDESEWKMIKKHPKIGNKILAPLQFSQEIKPIVLYHHENFDGTGYPEGLKGNEIPFYARILRILDSFDAITTNRPYSSAASKQEALKELKKETGKQFDPQLVKVFLKVAKKDIKLN</sequence>
<name>D9QSH0_ACEAZ</name>
<dbReference type="SUPFAM" id="SSF109604">
    <property type="entry name" value="HD-domain/PDEase-like"/>
    <property type="match status" value="1"/>
</dbReference>
<keyword evidence="1" id="KW-0472">Membrane</keyword>
<evidence type="ECO:0000256" key="1">
    <source>
        <dbReference type="SAM" id="Phobius"/>
    </source>
</evidence>
<feature type="transmembrane region" description="Helical" evidence="1">
    <location>
        <begin position="109"/>
        <end position="133"/>
    </location>
</feature>
<dbReference type="PROSITE" id="PS51832">
    <property type="entry name" value="HD_GYP"/>
    <property type="match status" value="1"/>
</dbReference>
<dbReference type="Gene3D" id="3.30.70.270">
    <property type="match status" value="1"/>
</dbReference>
<dbReference type="SMART" id="SM00471">
    <property type="entry name" value="HDc"/>
    <property type="match status" value="1"/>
</dbReference>
<proteinExistence type="predicted"/>
<dbReference type="STRING" id="574087.Acear_1932"/>
<feature type="domain" description="HD" evidence="3">
    <location>
        <begin position="385"/>
        <end position="507"/>
    </location>
</feature>
<feature type="transmembrane region" description="Helical" evidence="1">
    <location>
        <begin position="21"/>
        <end position="40"/>
    </location>
</feature>
<dbReference type="RefSeq" id="WP_013278878.1">
    <property type="nucleotide sequence ID" value="NC_014378.1"/>
</dbReference>
<dbReference type="InterPro" id="IPR003607">
    <property type="entry name" value="HD/PDEase_dom"/>
</dbReference>
<feature type="transmembrane region" description="Helical" evidence="1">
    <location>
        <begin position="80"/>
        <end position="97"/>
    </location>
</feature>
<dbReference type="NCBIfam" id="TIGR00254">
    <property type="entry name" value="GGDEF"/>
    <property type="match status" value="1"/>
</dbReference>
<dbReference type="PANTHER" id="PTHR43155:SF2">
    <property type="entry name" value="CYCLIC DI-GMP PHOSPHODIESTERASE PA4108"/>
    <property type="match status" value="1"/>
</dbReference>
<dbReference type="NCBIfam" id="TIGR00277">
    <property type="entry name" value="HDIG"/>
    <property type="match status" value="1"/>
</dbReference>
<organism evidence="5 6">
    <name type="scientific">Acetohalobium arabaticum (strain ATCC 49924 / DSM 5501 / Z-7288)</name>
    <dbReference type="NCBI Taxonomy" id="574087"/>
    <lineage>
        <taxon>Bacteria</taxon>
        <taxon>Bacillati</taxon>
        <taxon>Bacillota</taxon>
        <taxon>Clostridia</taxon>
        <taxon>Halanaerobiales</taxon>
        <taxon>Halobacteroidaceae</taxon>
        <taxon>Acetohalobium</taxon>
    </lineage>
</organism>
<evidence type="ECO:0000313" key="6">
    <source>
        <dbReference type="Proteomes" id="UP000001661"/>
    </source>
</evidence>
<dbReference type="InterPro" id="IPR006675">
    <property type="entry name" value="HDIG_dom"/>
</dbReference>
<evidence type="ECO:0000259" key="4">
    <source>
        <dbReference type="PROSITE" id="PS51832"/>
    </source>
</evidence>
<evidence type="ECO:0000259" key="3">
    <source>
        <dbReference type="PROSITE" id="PS51831"/>
    </source>
</evidence>
<dbReference type="InterPro" id="IPR000160">
    <property type="entry name" value="GGDEF_dom"/>
</dbReference>
<feature type="domain" description="HD-GYP" evidence="4">
    <location>
        <begin position="363"/>
        <end position="553"/>
    </location>
</feature>
<dbReference type="InterPro" id="IPR037522">
    <property type="entry name" value="HD_GYP_dom"/>
</dbReference>
<keyword evidence="6" id="KW-1185">Reference proteome</keyword>
<dbReference type="OrthoDB" id="9804747at2"/>
<keyword evidence="1" id="KW-0812">Transmembrane</keyword>
<dbReference type="EMBL" id="CP002105">
    <property type="protein sequence ID" value="ADL13433.1"/>
    <property type="molecule type" value="Genomic_DNA"/>
</dbReference>
<dbReference type="KEGG" id="aar:Acear_1932"/>
<dbReference type="InterPro" id="IPR029787">
    <property type="entry name" value="Nucleotide_cyclase"/>
</dbReference>
<dbReference type="eggNOG" id="COG2199">
    <property type="taxonomic scope" value="Bacteria"/>
</dbReference>
<dbReference type="InterPro" id="IPR043128">
    <property type="entry name" value="Rev_trsase/Diguanyl_cyclase"/>
</dbReference>
<feature type="transmembrane region" description="Helical" evidence="1">
    <location>
        <begin position="153"/>
        <end position="172"/>
    </location>
</feature>
<dbReference type="SUPFAM" id="SSF55073">
    <property type="entry name" value="Nucleotide cyclase"/>
    <property type="match status" value="1"/>
</dbReference>
<dbReference type="HOGENOM" id="CLU_000445_92_9_9"/>
<evidence type="ECO:0000313" key="5">
    <source>
        <dbReference type="EMBL" id="ADL13433.1"/>
    </source>
</evidence>
<dbReference type="eggNOG" id="COG3437">
    <property type="taxonomic scope" value="Bacteria"/>
</dbReference>